<dbReference type="Gene3D" id="3.10.450.50">
    <property type="match status" value="1"/>
</dbReference>
<evidence type="ECO:0008006" key="3">
    <source>
        <dbReference type="Google" id="ProtNLM"/>
    </source>
</evidence>
<dbReference type="InterPro" id="IPR032710">
    <property type="entry name" value="NTF2-like_dom_sf"/>
</dbReference>
<dbReference type="EMBL" id="BAAAGS010000074">
    <property type="protein sequence ID" value="GAA0557591.1"/>
    <property type="molecule type" value="Genomic_DNA"/>
</dbReference>
<dbReference type="Proteomes" id="UP001500729">
    <property type="component" value="Unassembled WGS sequence"/>
</dbReference>
<gene>
    <name evidence="1" type="ORF">GCM10009533_63960</name>
</gene>
<proteinExistence type="predicted"/>
<dbReference type="PIRSF" id="PIRSF029394">
    <property type="entry name" value="UCP029394"/>
    <property type="match status" value="1"/>
</dbReference>
<protein>
    <recommendedName>
        <fullName evidence="3">DUF4440 domain-containing protein</fullName>
    </recommendedName>
</protein>
<comment type="caution">
    <text evidence="1">The sequence shown here is derived from an EMBL/GenBank/DDBJ whole genome shotgun (WGS) entry which is preliminary data.</text>
</comment>
<name>A0ABN1E240_SACER</name>
<reference evidence="1 2" key="1">
    <citation type="journal article" date="2019" name="Int. J. Syst. Evol. Microbiol.">
        <title>The Global Catalogue of Microorganisms (GCM) 10K type strain sequencing project: providing services to taxonomists for standard genome sequencing and annotation.</title>
        <authorList>
            <consortium name="The Broad Institute Genomics Platform"/>
            <consortium name="The Broad Institute Genome Sequencing Center for Infectious Disease"/>
            <person name="Wu L."/>
            <person name="Ma J."/>
        </authorList>
    </citation>
    <scope>NUCLEOTIDE SEQUENCE [LARGE SCALE GENOMIC DNA]</scope>
    <source>
        <strain evidence="1 2">JCM 10303</strain>
    </source>
</reference>
<keyword evidence="2" id="KW-1185">Reference proteome</keyword>
<evidence type="ECO:0000313" key="2">
    <source>
        <dbReference type="Proteomes" id="UP001500729"/>
    </source>
</evidence>
<sequence length="134" mass="14988">MTDLAGRVAAEVERQHRLLARWLGTECDSSVIDELRESHSPGFTMTTVEGAALAAEDLFSDLAESRNTTPGLEIAVSDIELVTSSPDLAVVRFRETHRHHGRTTQRRTTAVLRQDPAAPNGFRWQHVHETTIRF</sequence>
<evidence type="ECO:0000313" key="1">
    <source>
        <dbReference type="EMBL" id="GAA0557591.1"/>
    </source>
</evidence>
<organism evidence="1 2">
    <name type="scientific">Saccharopolyspora erythraea</name>
    <name type="common">Streptomyces erythraeus</name>
    <dbReference type="NCBI Taxonomy" id="1836"/>
    <lineage>
        <taxon>Bacteria</taxon>
        <taxon>Bacillati</taxon>
        <taxon>Actinomycetota</taxon>
        <taxon>Actinomycetes</taxon>
        <taxon>Pseudonocardiales</taxon>
        <taxon>Pseudonocardiaceae</taxon>
        <taxon>Saccharopolyspora</taxon>
    </lineage>
</organism>
<dbReference type="InterPro" id="IPR016918">
    <property type="entry name" value="UCP029394"/>
</dbReference>
<accession>A0ABN1E240</accession>
<dbReference type="SUPFAM" id="SSF54427">
    <property type="entry name" value="NTF2-like"/>
    <property type="match status" value="1"/>
</dbReference>